<proteinExistence type="predicted"/>
<feature type="transmembrane region" description="Helical" evidence="1">
    <location>
        <begin position="18"/>
        <end position="41"/>
    </location>
</feature>
<keyword evidence="1" id="KW-0472">Membrane</keyword>
<evidence type="ECO:0000313" key="3">
    <source>
        <dbReference type="Proteomes" id="UP000186609"/>
    </source>
</evidence>
<keyword evidence="1" id="KW-1133">Transmembrane helix</keyword>
<gene>
    <name evidence="2" type="ORF">RD110_08800</name>
</gene>
<name>A0A1P8JU34_9BURK</name>
<sequence>MSNNNAALDPRPWYRFPLVWMVISGPACVVVAGFATLWIAIAMPDPVIADDASRQAAETIQSHQAAADRLTPALVGRNHAATPGADLPVPGVKKP</sequence>
<dbReference type="OrthoDB" id="5295180at2"/>
<accession>A0A1P8JU34</accession>
<dbReference type="Proteomes" id="UP000186609">
    <property type="component" value="Chromosome"/>
</dbReference>
<evidence type="ECO:0008006" key="4">
    <source>
        <dbReference type="Google" id="ProtNLM"/>
    </source>
</evidence>
<keyword evidence="3" id="KW-1185">Reference proteome</keyword>
<reference evidence="2 3" key="1">
    <citation type="submission" date="2017-01" db="EMBL/GenBank/DDBJ databases">
        <authorList>
            <person name="Mah S.A."/>
            <person name="Swanson W.J."/>
            <person name="Moy G.W."/>
            <person name="Vacquier V.D."/>
        </authorList>
    </citation>
    <scope>NUCLEOTIDE SEQUENCE [LARGE SCALE GENOMIC DNA]</scope>
    <source>
        <strain evidence="2 3">DCY110</strain>
    </source>
</reference>
<evidence type="ECO:0000256" key="1">
    <source>
        <dbReference type="SAM" id="Phobius"/>
    </source>
</evidence>
<dbReference type="RefSeq" id="WP_076198631.1">
    <property type="nucleotide sequence ID" value="NZ_CP019236.1"/>
</dbReference>
<dbReference type="EMBL" id="CP019236">
    <property type="protein sequence ID" value="APW37279.1"/>
    <property type="molecule type" value="Genomic_DNA"/>
</dbReference>
<evidence type="ECO:0000313" key="2">
    <source>
        <dbReference type="EMBL" id="APW37279.1"/>
    </source>
</evidence>
<dbReference type="AlphaFoldDB" id="A0A1P8JU34"/>
<keyword evidence="1" id="KW-0812">Transmembrane</keyword>
<dbReference type="KEGG" id="rhy:RD110_08800"/>
<dbReference type="STRING" id="1842727.RD110_08800"/>
<organism evidence="2 3">
    <name type="scientific">Rhodoferax koreensis</name>
    <dbReference type="NCBI Taxonomy" id="1842727"/>
    <lineage>
        <taxon>Bacteria</taxon>
        <taxon>Pseudomonadati</taxon>
        <taxon>Pseudomonadota</taxon>
        <taxon>Betaproteobacteria</taxon>
        <taxon>Burkholderiales</taxon>
        <taxon>Comamonadaceae</taxon>
        <taxon>Rhodoferax</taxon>
    </lineage>
</organism>
<protein>
    <recommendedName>
        <fullName evidence="4">Nitrogen fixation protein FixH</fullName>
    </recommendedName>
</protein>